<dbReference type="InterPro" id="IPR050237">
    <property type="entry name" value="ATP-dep_AMP-bd_enzyme"/>
</dbReference>
<proteinExistence type="predicted"/>
<accession>A0A7W7RHD2</accession>
<dbReference type="EMBL" id="JACHJT010000001">
    <property type="protein sequence ID" value="MBB4932027.1"/>
    <property type="molecule type" value="Genomic_DNA"/>
</dbReference>
<dbReference type="InterPro" id="IPR045851">
    <property type="entry name" value="AMP-bd_C_sf"/>
</dbReference>
<dbReference type="AlphaFoldDB" id="A0A7W7RHD2"/>
<protein>
    <submittedName>
        <fullName evidence="3">Long-chain acyl-CoA synthetase</fullName>
        <ecNumber evidence="3">6.2.1.3</ecNumber>
    </submittedName>
</protein>
<organism evidence="3 4">
    <name type="scientific">Lipingzhangella halophila</name>
    <dbReference type="NCBI Taxonomy" id="1783352"/>
    <lineage>
        <taxon>Bacteria</taxon>
        <taxon>Bacillati</taxon>
        <taxon>Actinomycetota</taxon>
        <taxon>Actinomycetes</taxon>
        <taxon>Streptosporangiales</taxon>
        <taxon>Nocardiopsidaceae</taxon>
        <taxon>Lipingzhangella</taxon>
    </lineage>
</organism>
<dbReference type="InterPro" id="IPR000873">
    <property type="entry name" value="AMP-dep_synth/lig_dom"/>
</dbReference>
<dbReference type="Proteomes" id="UP000523007">
    <property type="component" value="Unassembled WGS sequence"/>
</dbReference>
<dbReference type="GO" id="GO:0004467">
    <property type="term" value="F:long-chain fatty acid-CoA ligase activity"/>
    <property type="evidence" value="ECO:0007669"/>
    <property type="project" value="UniProtKB-EC"/>
</dbReference>
<comment type="caution">
    <text evidence="3">The sequence shown here is derived from an EMBL/GenBank/DDBJ whole genome shotgun (WGS) entry which is preliminary data.</text>
</comment>
<dbReference type="RefSeq" id="WP_184579120.1">
    <property type="nucleotide sequence ID" value="NZ_JACHJT010000001.1"/>
</dbReference>
<feature type="domain" description="AMP-dependent synthetase/ligase" evidence="1">
    <location>
        <begin position="58"/>
        <end position="435"/>
    </location>
</feature>
<dbReference type="SUPFAM" id="SSF56801">
    <property type="entry name" value="Acetyl-CoA synthetase-like"/>
    <property type="match status" value="1"/>
</dbReference>
<dbReference type="PANTHER" id="PTHR43767">
    <property type="entry name" value="LONG-CHAIN-FATTY-ACID--COA LIGASE"/>
    <property type="match status" value="1"/>
</dbReference>
<reference evidence="3 4" key="1">
    <citation type="submission" date="2020-08" db="EMBL/GenBank/DDBJ databases">
        <title>Sequencing the genomes of 1000 actinobacteria strains.</title>
        <authorList>
            <person name="Klenk H.-P."/>
        </authorList>
    </citation>
    <scope>NUCLEOTIDE SEQUENCE [LARGE SCALE GENOMIC DNA]</scope>
    <source>
        <strain evidence="3 4">DSM 102030</strain>
    </source>
</reference>
<feature type="domain" description="AMP-binding enzyme C-terminal" evidence="2">
    <location>
        <begin position="485"/>
        <end position="561"/>
    </location>
</feature>
<dbReference type="PROSITE" id="PS00455">
    <property type="entry name" value="AMP_BINDING"/>
    <property type="match status" value="1"/>
</dbReference>
<keyword evidence="3" id="KW-0436">Ligase</keyword>
<keyword evidence="4" id="KW-1185">Reference proteome</keyword>
<dbReference type="Pfam" id="PF13193">
    <property type="entry name" value="AMP-binding_C"/>
    <property type="match status" value="1"/>
</dbReference>
<gene>
    <name evidence="3" type="ORF">F4561_002847</name>
</gene>
<dbReference type="Gene3D" id="3.30.300.30">
    <property type="match status" value="1"/>
</dbReference>
<evidence type="ECO:0000313" key="4">
    <source>
        <dbReference type="Proteomes" id="UP000523007"/>
    </source>
</evidence>
<evidence type="ECO:0000259" key="2">
    <source>
        <dbReference type="Pfam" id="PF13193"/>
    </source>
</evidence>
<sequence length="577" mass="62477">MTDAESPRPLRSLTAVTNRLLTRGSPFEMDVVEIRGTPTRVWSHAPASLRACLETSLEHGDAPALVYGEESISHADYYRTAATLAHRLVDEYGIREGDRVAVAMRNYPEWVIAFFATASIGAIAVPLNSWWTGSELRFGLTDSGSKLLVADGERLDRLADVLPELSIPSIAVRTESALPENSRSWHEVIGQVSPGVRLPEAAPDPDGPATIFYTSGTTGLPKGAVGSHRNMIQNIVTGEYSRARTFMRLGLELSEYQAYVDALPTPSILCVLPLFHATGAQSIMLPILYRGGALVLMYKWDTEEALRLIERERITSITAVPAMITQLMASPNLSEYDLSSLLALSSGGAPAPPAMASRVRGNLNDVLIGQGYGLTECSAAAVTNGGPDYQIRPESCGLPAPPVDVKVVDPVGTELPPGSVGEVWLNGPGVVIGYWERPEATAEAFADGWLRTGDLGYLDDEGFLYIVDRAKDMIIRGGENVYCAEVEAAIHEHPAVAEVAVTGVPHEVYGEEVGAVVHTLPEQFLDADELRSYLEPRIAAFKIPAHIQITKDDLPRNAAGKLLKKQIKREHGWLGEE</sequence>
<evidence type="ECO:0000313" key="3">
    <source>
        <dbReference type="EMBL" id="MBB4932027.1"/>
    </source>
</evidence>
<dbReference type="InterPro" id="IPR025110">
    <property type="entry name" value="AMP-bd_C"/>
</dbReference>
<dbReference type="Pfam" id="PF00501">
    <property type="entry name" value="AMP-binding"/>
    <property type="match status" value="1"/>
</dbReference>
<dbReference type="PANTHER" id="PTHR43767:SF1">
    <property type="entry name" value="NONRIBOSOMAL PEPTIDE SYNTHASE PES1 (EUROFUNG)-RELATED"/>
    <property type="match status" value="1"/>
</dbReference>
<evidence type="ECO:0000259" key="1">
    <source>
        <dbReference type="Pfam" id="PF00501"/>
    </source>
</evidence>
<name>A0A7W7RHD2_9ACTN</name>
<dbReference type="InterPro" id="IPR020845">
    <property type="entry name" value="AMP-binding_CS"/>
</dbReference>
<dbReference type="InterPro" id="IPR042099">
    <property type="entry name" value="ANL_N_sf"/>
</dbReference>
<dbReference type="EC" id="6.2.1.3" evidence="3"/>
<dbReference type="Gene3D" id="3.40.50.12780">
    <property type="entry name" value="N-terminal domain of ligase-like"/>
    <property type="match status" value="1"/>
</dbReference>